<dbReference type="Proteomes" id="UP000190831">
    <property type="component" value="Chromosome B"/>
</dbReference>
<accession>A0A1G4M7E6</accession>
<reference evidence="2" key="1">
    <citation type="submission" date="2016-03" db="EMBL/GenBank/DDBJ databases">
        <authorList>
            <person name="Devillers H."/>
        </authorList>
    </citation>
    <scope>NUCLEOTIDE SEQUENCE [LARGE SCALE GENOMIC DNA]</scope>
</reference>
<keyword evidence="2" id="KW-1185">Reference proteome</keyword>
<dbReference type="InterPro" id="IPR021463">
    <property type="entry name" value="Methyltransf_34"/>
</dbReference>
<evidence type="ECO:0000313" key="1">
    <source>
        <dbReference type="EMBL" id="SCV99725.1"/>
    </source>
</evidence>
<dbReference type="Pfam" id="PF11312">
    <property type="entry name" value="Methyltransf_34"/>
    <property type="match status" value="1"/>
</dbReference>
<dbReference type="AlphaFoldDB" id="A0A1G4M7E6"/>
<name>A0A1G4M7E6_LACFM</name>
<protein>
    <submittedName>
        <fullName evidence="1">LAFE_0B01134g1_1</fullName>
    </submittedName>
</protein>
<dbReference type="STRING" id="4955.A0A1G4M7E6"/>
<organism evidence="1 2">
    <name type="scientific">Lachancea fermentati</name>
    <name type="common">Zygosaccharomyces fermentati</name>
    <dbReference type="NCBI Taxonomy" id="4955"/>
    <lineage>
        <taxon>Eukaryota</taxon>
        <taxon>Fungi</taxon>
        <taxon>Dikarya</taxon>
        <taxon>Ascomycota</taxon>
        <taxon>Saccharomycotina</taxon>
        <taxon>Saccharomycetes</taxon>
        <taxon>Saccharomycetales</taxon>
        <taxon>Saccharomycetaceae</taxon>
        <taxon>Lachancea</taxon>
    </lineage>
</organism>
<gene>
    <name evidence="1" type="ORF">LAFE_0B01134G</name>
</gene>
<dbReference type="OrthoDB" id="6419443at2759"/>
<dbReference type="OMA" id="DMRYQVH"/>
<proteinExistence type="predicted"/>
<dbReference type="EMBL" id="LT598489">
    <property type="protein sequence ID" value="SCV99725.1"/>
    <property type="molecule type" value="Genomic_DNA"/>
</dbReference>
<sequence length="334" mass="38105">MSRKAKGTLPVSHRLCLPPQEIVDLFKRVFINELYHGDEVILRSTIQEVKADLFNREYLLAFNTEPKRIAYCCRWSPSRAVAYASLFSYLEPVRKILQCEDSLPLEEQLASLNIQESQRTISEREVLCIGGGAGGELISVASIFVPTVDFGAKYSKVRPLKLKQLNVQVIDIADWSSVVQRLTEGISANWLFDHSADLNITFKKGDVLKQDAAELKLSKLNLITLLFTTNELFTEHKADSIRFFQSLNAHCSSGCHLLIVESAGSYSHITVGTKKFPIQFLIDTLLLGKRGEESSGRWELVDQNDSLWYRGDENVDYPLKLENMRFFYRLYRKK</sequence>
<evidence type="ECO:0000313" key="2">
    <source>
        <dbReference type="Proteomes" id="UP000190831"/>
    </source>
</evidence>